<evidence type="ECO:0000256" key="6">
    <source>
        <dbReference type="ARBA" id="ARBA00025175"/>
    </source>
</evidence>
<evidence type="ECO:0000256" key="3">
    <source>
        <dbReference type="ARBA" id="ARBA00011255"/>
    </source>
</evidence>
<dbReference type="InterPro" id="IPR010810">
    <property type="entry name" value="Flagellin_hook_IN_motif"/>
</dbReference>
<feature type="domain" description="Flagellar hook-associated protein 2 N-terminal" evidence="9">
    <location>
        <begin position="11"/>
        <end position="106"/>
    </location>
</feature>
<organism evidence="10 11">
    <name type="scientific">Citrobacter koseri</name>
    <name type="common">Citrobacter diversus</name>
    <dbReference type="NCBI Taxonomy" id="545"/>
    <lineage>
        <taxon>Bacteria</taxon>
        <taxon>Pseudomonadati</taxon>
        <taxon>Pseudomonadota</taxon>
        <taxon>Gammaproteobacteria</taxon>
        <taxon>Enterobacterales</taxon>
        <taxon>Enterobacteriaceae</taxon>
        <taxon>Citrobacter</taxon>
    </lineage>
</organism>
<protein>
    <recommendedName>
        <fullName evidence="4">Flagellar hook-associated protein 2</fullName>
    </recommendedName>
    <alternativeName>
        <fullName evidence="8">Filament cap protein</fullName>
    </alternativeName>
    <alternativeName>
        <fullName evidence="7">Flagellar cap protein</fullName>
    </alternativeName>
</protein>
<evidence type="ECO:0000313" key="10">
    <source>
        <dbReference type="EMBL" id="SQB29415.1"/>
    </source>
</evidence>
<comment type="subcellular location">
    <subcellularLocation>
        <location evidence="1">Bacterial flagellum</location>
    </subcellularLocation>
</comment>
<comment type="function">
    <text evidence="6">Required for the morphogenesis and for the elongation of the flagellar filament by facilitating polymerization of the flagellin monomers at the tip of growing filament. Forms a capping structure, which prevents flagellin subunits (transported through the central channel of the flagellum) from leaking out without polymerization at the distal end.</text>
</comment>
<comment type="subunit">
    <text evidence="3">Homopentamer.</text>
</comment>
<dbReference type="Pfam" id="PF07196">
    <property type="entry name" value="Flagellin_IN"/>
    <property type="match status" value="1"/>
</dbReference>
<keyword evidence="5" id="KW-0975">Bacterial flagellum</keyword>
<comment type="similarity">
    <text evidence="2">Belongs to the FliD family.</text>
</comment>
<dbReference type="Pfam" id="PF02465">
    <property type="entry name" value="FliD_N"/>
    <property type="match status" value="1"/>
</dbReference>
<reference evidence="10 11" key="1">
    <citation type="submission" date="2018-06" db="EMBL/GenBank/DDBJ databases">
        <authorList>
            <consortium name="Pathogen Informatics"/>
            <person name="Doyle S."/>
        </authorList>
    </citation>
    <scope>NUCLEOTIDE SEQUENCE [LARGE SCALE GENOMIC DNA]</scope>
    <source>
        <strain evidence="10 11">NCTC10786</strain>
    </source>
</reference>
<evidence type="ECO:0000259" key="9">
    <source>
        <dbReference type="Pfam" id="PF02465"/>
    </source>
</evidence>
<dbReference type="PANTHER" id="PTHR30288">
    <property type="entry name" value="FLAGELLAR CAP/ASSEMBLY PROTEIN FLID"/>
    <property type="match status" value="1"/>
</dbReference>
<gene>
    <name evidence="10" type="primary">fliD_2</name>
    <name evidence="10" type="ORF">NCTC10786_03176</name>
</gene>
<name>A0A2X2W0N6_CITKO</name>
<keyword evidence="10" id="KW-0969">Cilium</keyword>
<proteinExistence type="inferred from homology"/>
<keyword evidence="10" id="KW-0282">Flagellum</keyword>
<evidence type="ECO:0000256" key="8">
    <source>
        <dbReference type="ARBA" id="ARBA00033192"/>
    </source>
</evidence>
<accession>A0A2X2W0N6</accession>
<dbReference type="PANTHER" id="PTHR30288:SF0">
    <property type="entry name" value="FLAGELLAR HOOK-ASSOCIATED PROTEIN 2"/>
    <property type="match status" value="1"/>
</dbReference>
<keyword evidence="10" id="KW-0966">Cell projection</keyword>
<dbReference type="AlphaFoldDB" id="A0A2X2W0N6"/>
<dbReference type="InterPro" id="IPR040026">
    <property type="entry name" value="FliD"/>
</dbReference>
<evidence type="ECO:0000256" key="5">
    <source>
        <dbReference type="ARBA" id="ARBA00023143"/>
    </source>
</evidence>
<dbReference type="Proteomes" id="UP000251584">
    <property type="component" value="Unassembled WGS sequence"/>
</dbReference>
<evidence type="ECO:0000256" key="1">
    <source>
        <dbReference type="ARBA" id="ARBA00004365"/>
    </source>
</evidence>
<dbReference type="GO" id="GO:0071973">
    <property type="term" value="P:bacterial-type flagellum-dependent cell motility"/>
    <property type="evidence" value="ECO:0007669"/>
    <property type="project" value="TreeGrafter"/>
</dbReference>
<dbReference type="GO" id="GO:0009421">
    <property type="term" value="C:bacterial-type flagellum filament cap"/>
    <property type="evidence" value="ECO:0007669"/>
    <property type="project" value="InterPro"/>
</dbReference>
<sequence length="238" mass="24807">MPTISNLGVGSNLDLTTLYNQLEAAEKTKLTSITTQQTNYNAQLSAYGKLQSALTNLQTATAALGKTTTWNSTTVSSTNTAFTATTTSEATAGSYTVNVSQVAKAQVLMSGKIDSNTTKLGETTTNGTRTITITQPGTKDPLEITLSDSDTSLNGIAKAINNANGNVSATVMKASDGDYRLMLTSKTTGTDSDMTVTVTGDDTLQQVIGHDASTNALTEQTASQNAKLTVNGVELERS</sequence>
<evidence type="ECO:0000256" key="2">
    <source>
        <dbReference type="ARBA" id="ARBA00009764"/>
    </source>
</evidence>
<dbReference type="GO" id="GO:0009424">
    <property type="term" value="C:bacterial-type flagellum hook"/>
    <property type="evidence" value="ECO:0007669"/>
    <property type="project" value="InterPro"/>
</dbReference>
<evidence type="ECO:0000256" key="4">
    <source>
        <dbReference type="ARBA" id="ARBA00016246"/>
    </source>
</evidence>
<dbReference type="EMBL" id="UAVY01000004">
    <property type="protein sequence ID" value="SQB29415.1"/>
    <property type="molecule type" value="Genomic_DNA"/>
</dbReference>
<evidence type="ECO:0000256" key="7">
    <source>
        <dbReference type="ARBA" id="ARBA00033074"/>
    </source>
</evidence>
<dbReference type="InterPro" id="IPR003481">
    <property type="entry name" value="FliD_N"/>
</dbReference>
<evidence type="ECO:0000313" key="11">
    <source>
        <dbReference type="Proteomes" id="UP000251584"/>
    </source>
</evidence>